<evidence type="ECO:0000259" key="3">
    <source>
        <dbReference type="Pfam" id="PF15295"/>
    </source>
</evidence>
<feature type="domain" description="Coiled-coil" evidence="3">
    <location>
        <begin position="21"/>
        <end position="136"/>
    </location>
</feature>
<gene>
    <name evidence="4" type="primary">ccdc187</name>
</gene>
<feature type="region of interest" description="Disordered" evidence="2">
    <location>
        <begin position="311"/>
        <end position="399"/>
    </location>
</feature>
<dbReference type="GeneTree" id="ENSGT00390000011058"/>
<accession>A0A8C4EUN6</accession>
<feature type="compositionally biased region" description="Basic and acidic residues" evidence="2">
    <location>
        <begin position="111"/>
        <end position="139"/>
    </location>
</feature>
<evidence type="ECO:0000313" key="4">
    <source>
        <dbReference type="Ensembl" id="ENSDLAP00005021969.2"/>
    </source>
</evidence>
<dbReference type="AlphaFoldDB" id="A0A8C4EUN6"/>
<dbReference type="Ensembl" id="ENSDLAT00005023519.2">
    <property type="protein sequence ID" value="ENSDLAP00005021969.2"/>
    <property type="gene ID" value="ENSDLAG00005010132.2"/>
</dbReference>
<feature type="compositionally biased region" description="Basic and acidic residues" evidence="2">
    <location>
        <begin position="673"/>
        <end position="719"/>
    </location>
</feature>
<keyword evidence="1" id="KW-0175">Coiled coil</keyword>
<feature type="compositionally biased region" description="Basic and acidic residues" evidence="2">
    <location>
        <begin position="311"/>
        <end position="348"/>
    </location>
</feature>
<dbReference type="InterPro" id="IPR039303">
    <property type="entry name" value="CCDC50"/>
</dbReference>
<proteinExistence type="predicted"/>
<reference evidence="4" key="2">
    <citation type="submission" date="2025-09" db="UniProtKB">
        <authorList>
            <consortium name="Ensembl"/>
        </authorList>
    </citation>
    <scope>IDENTIFICATION</scope>
</reference>
<dbReference type="PANTHER" id="PTHR22115:SF5">
    <property type="entry name" value="COILED-COIL DOMAIN-CONTAINING PROTEIN 50-LIKE ISOFORM X1"/>
    <property type="match status" value="1"/>
</dbReference>
<organism evidence="4 5">
    <name type="scientific">Dicentrarchus labrax</name>
    <name type="common">European seabass</name>
    <name type="synonym">Morone labrax</name>
    <dbReference type="NCBI Taxonomy" id="13489"/>
    <lineage>
        <taxon>Eukaryota</taxon>
        <taxon>Metazoa</taxon>
        <taxon>Chordata</taxon>
        <taxon>Craniata</taxon>
        <taxon>Vertebrata</taxon>
        <taxon>Euteleostomi</taxon>
        <taxon>Actinopterygii</taxon>
        <taxon>Neopterygii</taxon>
        <taxon>Teleostei</taxon>
        <taxon>Neoteleostei</taxon>
        <taxon>Acanthomorphata</taxon>
        <taxon>Eupercaria</taxon>
        <taxon>Moronidae</taxon>
        <taxon>Dicentrarchus</taxon>
    </lineage>
</organism>
<feature type="region of interest" description="Disordered" evidence="2">
    <location>
        <begin position="766"/>
        <end position="823"/>
    </location>
</feature>
<feature type="compositionally biased region" description="Low complexity" evidence="2">
    <location>
        <begin position="576"/>
        <end position="591"/>
    </location>
</feature>
<protein>
    <recommendedName>
        <fullName evidence="3">Coiled-coil domain-containing protein</fullName>
    </recommendedName>
</protein>
<feature type="compositionally biased region" description="Basic residues" evidence="2">
    <location>
        <begin position="349"/>
        <end position="360"/>
    </location>
</feature>
<feature type="region of interest" description="Disordered" evidence="2">
    <location>
        <begin position="673"/>
        <end position="743"/>
    </location>
</feature>
<feature type="region of interest" description="Disordered" evidence="2">
    <location>
        <begin position="541"/>
        <end position="604"/>
    </location>
</feature>
<sequence length="823" mass="95854">MNLEASHSFSSSMTSSSEPSAICQCFAVLEDGVLAHNLQEQEIEQYYTTNIQKNQLVQNDIRVAKRLQDEEEEQRAQQSAFLRQASRQLEEQDFEYARLIQEEIQRCAEEAQRREQDDEEIAKRMQEEEKQRIRRRSSEQEGLTEGSASDPALPSPHQYTLSSLHQGEEQYSSTTTRWQCSTSHNHSNLTEPQADSPRGVAAQKSTTSWSNQGHTDSFREIRRELGEALSEDSEDSDTVFSEQLSVLSRRLNERLNMAPPRRQASSHQPQDRKYRSLCSRSSFPDELRVWEEERGDGDEDNYEHGDLEKRRPRKWDQERSHREEYEGLHRSRDQDRDSRLGEVRERRCSRSQSVRHHDRSRHNNRDLARTWSYKDNPDKHVSFQDDTRSSNRQRGESSSVWEMLGQVLRERGVPVRFGNNGAPLQIGPQSRDSQVLHGSEVSCGDSQPHQRVFQRAAATRHSFHGDIRERRRMSYRENSGRDHREDRDRHRNIVEHDGEVYEIRSGASYLANRDMGSSTNWREHRFTNHSVRERNANDCRVKRTTSERSHWHKTIDERLSTEEEQEVERRVEQPCRRAPQRSQSLSSSRASTRNRSRHMAAGGSPHPFLGEASLNLGELQQVLKDEELARRLQEEEEKLLRRNSQPSPCSAYPEGDFRVAQVAQDEEIAHFMQKQEIKSKRRSRELEGPASWREHRAMISHHERRATRDRQVQRERLDSEGLPSPTEDCSPENQPPSPTSTIPQAQQIRNIAEELDPTFQARRQGTDSLRVEQTGPSCQSLPMPHSGLHEFLEEPTFIPPTKRQTDKSGRTKPKDKKENCYPY</sequence>
<evidence type="ECO:0000256" key="1">
    <source>
        <dbReference type="ARBA" id="ARBA00023054"/>
    </source>
</evidence>
<keyword evidence="5" id="KW-1185">Reference proteome</keyword>
<evidence type="ECO:0000313" key="5">
    <source>
        <dbReference type="Proteomes" id="UP000694389"/>
    </source>
</evidence>
<reference evidence="4" key="1">
    <citation type="submission" date="2025-08" db="UniProtKB">
        <authorList>
            <consortium name="Ensembl"/>
        </authorList>
    </citation>
    <scope>IDENTIFICATION</scope>
</reference>
<dbReference type="Proteomes" id="UP000694389">
    <property type="component" value="Unassembled WGS sequence"/>
</dbReference>
<evidence type="ECO:0000256" key="2">
    <source>
        <dbReference type="SAM" id="MobiDB-lite"/>
    </source>
</evidence>
<name>A0A8C4EUN6_DICLA</name>
<dbReference type="InterPro" id="IPR029311">
    <property type="entry name" value="CCDC50_N"/>
</dbReference>
<feature type="region of interest" description="Disordered" evidence="2">
    <location>
        <begin position="111"/>
        <end position="218"/>
    </location>
</feature>
<dbReference type="Pfam" id="PF15295">
    <property type="entry name" value="CCDC50_N"/>
    <property type="match status" value="1"/>
</dbReference>
<feature type="region of interest" description="Disordered" evidence="2">
    <location>
        <begin position="253"/>
        <end position="279"/>
    </location>
</feature>
<feature type="compositionally biased region" description="Polar residues" evidence="2">
    <location>
        <begin position="203"/>
        <end position="215"/>
    </location>
</feature>
<feature type="compositionally biased region" description="Basic and acidic residues" evidence="2">
    <location>
        <begin position="375"/>
        <end position="395"/>
    </location>
</feature>
<feature type="compositionally biased region" description="Polar residues" evidence="2">
    <location>
        <begin position="157"/>
        <end position="193"/>
    </location>
</feature>
<dbReference type="PANTHER" id="PTHR22115">
    <property type="entry name" value="C3ORF6 PROTEIN-RELATED"/>
    <property type="match status" value="1"/>
</dbReference>
<feature type="compositionally biased region" description="Basic and acidic residues" evidence="2">
    <location>
        <begin position="541"/>
        <end position="575"/>
    </location>
</feature>